<accession>X0XN76</accession>
<feature type="non-terminal residue" evidence="1">
    <location>
        <position position="1"/>
    </location>
</feature>
<name>X0XN76_9ZZZZ</name>
<dbReference type="AlphaFoldDB" id="X0XN76"/>
<sequence>VGEIYHVEVKVFLGGLSVEDVMVEAYCGRLDPSNQYIDRFTQIMNPSESVEDHVHHYRCDVRFKEAGHFGLNIRITPNHPNPESRHVMGLVIWGQE</sequence>
<dbReference type="EMBL" id="BARS01058006">
    <property type="protein sequence ID" value="GAG44609.1"/>
    <property type="molecule type" value="Genomic_DNA"/>
</dbReference>
<comment type="caution">
    <text evidence="1">The sequence shown here is derived from an EMBL/GenBank/DDBJ whole genome shotgun (WGS) entry which is preliminary data.</text>
</comment>
<organism evidence="1">
    <name type="scientific">marine sediment metagenome</name>
    <dbReference type="NCBI Taxonomy" id="412755"/>
    <lineage>
        <taxon>unclassified sequences</taxon>
        <taxon>metagenomes</taxon>
        <taxon>ecological metagenomes</taxon>
    </lineage>
</organism>
<reference evidence="1" key="1">
    <citation type="journal article" date="2014" name="Front. Microbiol.">
        <title>High frequency of phylogenetically diverse reductive dehalogenase-homologous genes in deep subseafloor sedimentary metagenomes.</title>
        <authorList>
            <person name="Kawai M."/>
            <person name="Futagami T."/>
            <person name="Toyoda A."/>
            <person name="Takaki Y."/>
            <person name="Nishi S."/>
            <person name="Hori S."/>
            <person name="Arai W."/>
            <person name="Tsubouchi T."/>
            <person name="Morono Y."/>
            <person name="Uchiyama I."/>
            <person name="Ito T."/>
            <person name="Fujiyama A."/>
            <person name="Inagaki F."/>
            <person name="Takami H."/>
        </authorList>
    </citation>
    <scope>NUCLEOTIDE SEQUENCE</scope>
    <source>
        <strain evidence="1">Expedition CK06-06</strain>
    </source>
</reference>
<proteinExistence type="predicted"/>
<evidence type="ECO:0008006" key="2">
    <source>
        <dbReference type="Google" id="ProtNLM"/>
    </source>
</evidence>
<evidence type="ECO:0000313" key="1">
    <source>
        <dbReference type="EMBL" id="GAG44609.1"/>
    </source>
</evidence>
<protein>
    <recommendedName>
        <fullName evidence="2">Wzt C-terminal domain-containing protein</fullName>
    </recommendedName>
</protein>
<gene>
    <name evidence="1" type="ORF">S01H1_84800</name>
</gene>